<dbReference type="OrthoDB" id="5110798at2"/>
<comment type="caution">
    <text evidence="1">The sequence shown here is derived from an EMBL/GenBank/DDBJ whole genome shotgun (WGS) entry which is preliminary data.</text>
</comment>
<dbReference type="RefSeq" id="WP_055187580.1">
    <property type="nucleotide sequence ID" value="NZ_FPBS01000020.1"/>
</dbReference>
<evidence type="ECO:0000313" key="2">
    <source>
        <dbReference type="Proteomes" id="UP000050471"/>
    </source>
</evidence>
<keyword evidence="2" id="KW-1185">Reference proteome</keyword>
<reference evidence="1 2" key="1">
    <citation type="submission" date="2015-09" db="EMBL/GenBank/DDBJ databases">
        <title>Draft genome sequence of Aliiroseovarius crassostreae CV919-312TSm, the causative agent of Roseovarius Oyster Disease (formerly Juvenile Oyster Disease).</title>
        <authorList>
            <person name="Kessner L."/>
            <person name="Spinard E."/>
            <person name="Nelson D."/>
        </authorList>
    </citation>
    <scope>NUCLEOTIDE SEQUENCE [LARGE SCALE GENOMIC DNA]</scope>
    <source>
        <strain evidence="1 2">CV919-312</strain>
    </source>
</reference>
<organism evidence="1 2">
    <name type="scientific">Aliiroseovarius crassostreae</name>
    <dbReference type="NCBI Taxonomy" id="154981"/>
    <lineage>
        <taxon>Bacteria</taxon>
        <taxon>Pseudomonadati</taxon>
        <taxon>Pseudomonadota</taxon>
        <taxon>Alphaproteobacteria</taxon>
        <taxon>Rhodobacterales</taxon>
        <taxon>Paracoccaceae</taxon>
        <taxon>Aliiroseovarius</taxon>
    </lineage>
</organism>
<dbReference type="EMBL" id="LKBA01000004">
    <property type="protein sequence ID" value="KPN63879.1"/>
    <property type="molecule type" value="Genomic_DNA"/>
</dbReference>
<protein>
    <submittedName>
        <fullName evidence="1">Uncharacterized protein</fullName>
    </submittedName>
</protein>
<dbReference type="Proteomes" id="UP000050471">
    <property type="component" value="Unassembled WGS sequence"/>
</dbReference>
<dbReference type="AlphaFoldDB" id="A0A0P7I3T5"/>
<dbReference type="STRING" id="154981.AKJ29_14430"/>
<accession>A0A0P7I3T5</accession>
<evidence type="ECO:0000313" key="1">
    <source>
        <dbReference type="EMBL" id="KPN63879.1"/>
    </source>
</evidence>
<proteinExistence type="predicted"/>
<gene>
    <name evidence="1" type="ORF">AKJ29_14430</name>
</gene>
<name>A0A0P7I3T5_9RHOB</name>
<sequence length="325" mass="37168">MRYFHLQDGVLRERKRRIILAYKGRLRSTGSRYMRCDQLAGFAQQYFGETHEVTAMVLPHPQRKPSVWKKFLKLAQDAVVVTLKGSLDILSDEELGELREATVALGIDHVDSFKGGGVFQTADLHIAASRASQEFMLKKCSRIAKRDGFKMPRIELVDHHADVRVVPSAHPTDLNLRIAYIGDLKNTYIPNEIQSDMLKFSGQAQSDFEKTLLEIDRAHLHYCVRRETKLRQPKPFTKGFTAARADRNLICTPMVHDAARFLGDDYPYMALGDDRQDIINIVEHARGSIGSAEWQEGLRRIREMHHAVLPERVAQQLLDAVDQFY</sequence>